<name>A0A9J5ZT97_SOLCO</name>
<dbReference type="EMBL" id="JACXVP010000003">
    <property type="protein sequence ID" value="KAG5615462.1"/>
    <property type="molecule type" value="Genomic_DNA"/>
</dbReference>
<gene>
    <name evidence="1" type="ORF">H5410_015286</name>
</gene>
<accession>A0A9J5ZT97</accession>
<keyword evidence="2" id="KW-1185">Reference proteome</keyword>
<organism evidence="1 2">
    <name type="scientific">Solanum commersonii</name>
    <name type="common">Commerson's wild potato</name>
    <name type="synonym">Commerson's nightshade</name>
    <dbReference type="NCBI Taxonomy" id="4109"/>
    <lineage>
        <taxon>Eukaryota</taxon>
        <taxon>Viridiplantae</taxon>
        <taxon>Streptophyta</taxon>
        <taxon>Embryophyta</taxon>
        <taxon>Tracheophyta</taxon>
        <taxon>Spermatophyta</taxon>
        <taxon>Magnoliopsida</taxon>
        <taxon>eudicotyledons</taxon>
        <taxon>Gunneridae</taxon>
        <taxon>Pentapetalae</taxon>
        <taxon>asterids</taxon>
        <taxon>lamiids</taxon>
        <taxon>Solanales</taxon>
        <taxon>Solanaceae</taxon>
        <taxon>Solanoideae</taxon>
        <taxon>Solaneae</taxon>
        <taxon>Solanum</taxon>
    </lineage>
</organism>
<dbReference type="AlphaFoldDB" id="A0A9J5ZT97"/>
<evidence type="ECO:0000313" key="1">
    <source>
        <dbReference type="EMBL" id="KAG5615462.1"/>
    </source>
</evidence>
<comment type="caution">
    <text evidence="1">The sequence shown here is derived from an EMBL/GenBank/DDBJ whole genome shotgun (WGS) entry which is preliminary data.</text>
</comment>
<proteinExistence type="predicted"/>
<reference evidence="1 2" key="1">
    <citation type="submission" date="2020-09" db="EMBL/GenBank/DDBJ databases">
        <title>De no assembly of potato wild relative species, Solanum commersonii.</title>
        <authorList>
            <person name="Cho K."/>
        </authorList>
    </citation>
    <scope>NUCLEOTIDE SEQUENCE [LARGE SCALE GENOMIC DNA]</scope>
    <source>
        <strain evidence="1">LZ3.2</strain>
        <tissue evidence="1">Leaf</tissue>
    </source>
</reference>
<sequence length="179" mass="20962">MLHKHHKFFLIALLEPFQDTRQIQNFKRRLGMKYDHIQVGVILDTNQKITLQLTLEDGKQMLTTMIYAKCSVEERIELWNDLYFNSDHYSEPWMIGGLPVYIQGYEDFAFCINSCDLFDINFSGNRVLINQKLHDLISNMELQQLERTESAHAPLLLTCRGLTDRTGFKDVVKASWSED</sequence>
<evidence type="ECO:0000313" key="2">
    <source>
        <dbReference type="Proteomes" id="UP000824120"/>
    </source>
</evidence>
<protein>
    <submittedName>
        <fullName evidence="1">Uncharacterized protein</fullName>
    </submittedName>
</protein>
<dbReference type="Proteomes" id="UP000824120">
    <property type="component" value="Chromosome 3"/>
</dbReference>
<dbReference type="OrthoDB" id="1303575at2759"/>